<feature type="short sequence motif" description="GXGXXG" evidence="2">
    <location>
        <begin position="488"/>
        <end position="493"/>
    </location>
</feature>
<feature type="active site" description="Proton acceptor" evidence="2">
    <location>
        <position position="670"/>
    </location>
</feature>
<dbReference type="Pfam" id="PF00168">
    <property type="entry name" value="C2"/>
    <property type="match status" value="1"/>
</dbReference>
<evidence type="ECO:0008006" key="8">
    <source>
        <dbReference type="Google" id="ProtNLM"/>
    </source>
</evidence>
<dbReference type="PROSITE" id="PS50004">
    <property type="entry name" value="C2"/>
    <property type="match status" value="1"/>
</dbReference>
<feature type="transmembrane region" description="Helical" evidence="4">
    <location>
        <begin position="99"/>
        <end position="124"/>
    </location>
</feature>
<feature type="domain" description="C2" evidence="5">
    <location>
        <begin position="197"/>
        <end position="338"/>
    </location>
</feature>
<evidence type="ECO:0000256" key="4">
    <source>
        <dbReference type="SAM" id="Phobius"/>
    </source>
</evidence>
<feature type="compositionally biased region" description="Low complexity" evidence="3">
    <location>
        <begin position="793"/>
        <end position="809"/>
    </location>
</feature>
<feature type="transmembrane region" description="Helical" evidence="4">
    <location>
        <begin position="27"/>
        <end position="47"/>
    </location>
</feature>
<dbReference type="Gene3D" id="2.60.40.150">
    <property type="entry name" value="C2 domain"/>
    <property type="match status" value="1"/>
</dbReference>
<accession>A0A7S4RWZ9</accession>
<feature type="domain" description="PNPLA" evidence="6">
    <location>
        <begin position="484"/>
        <end position="683"/>
    </location>
</feature>
<feature type="short sequence motif" description="DGA/G" evidence="2">
    <location>
        <begin position="670"/>
        <end position="672"/>
    </location>
</feature>
<keyword evidence="2" id="KW-0442">Lipid degradation</keyword>
<dbReference type="InterPro" id="IPR000008">
    <property type="entry name" value="C2_dom"/>
</dbReference>
<evidence type="ECO:0000313" key="7">
    <source>
        <dbReference type="EMBL" id="CAE4626596.1"/>
    </source>
</evidence>
<evidence type="ECO:0000259" key="6">
    <source>
        <dbReference type="PROSITE" id="PS51635"/>
    </source>
</evidence>
<dbReference type="GO" id="GO:0016787">
    <property type="term" value="F:hydrolase activity"/>
    <property type="evidence" value="ECO:0007669"/>
    <property type="project" value="UniProtKB-UniRule"/>
</dbReference>
<protein>
    <recommendedName>
        <fullName evidence="8">PNPLA domain-containing protein</fullName>
    </recommendedName>
</protein>
<gene>
    <name evidence="7" type="ORF">AMON00008_LOCUS41236</name>
</gene>
<evidence type="ECO:0000256" key="2">
    <source>
        <dbReference type="PROSITE-ProRule" id="PRU01161"/>
    </source>
</evidence>
<dbReference type="EMBL" id="HBNR01058616">
    <property type="protein sequence ID" value="CAE4626596.1"/>
    <property type="molecule type" value="Transcribed_RNA"/>
</dbReference>
<feature type="short sequence motif" description="GXSXG" evidence="2">
    <location>
        <begin position="520"/>
        <end position="524"/>
    </location>
</feature>
<keyword evidence="4" id="KW-0472">Membrane</keyword>
<dbReference type="CDD" id="cd00030">
    <property type="entry name" value="C2"/>
    <property type="match status" value="1"/>
</dbReference>
<dbReference type="AlphaFoldDB" id="A0A7S4RWZ9"/>
<keyword evidence="2" id="KW-0378">Hydrolase</keyword>
<feature type="region of interest" description="Disordered" evidence="3">
    <location>
        <begin position="787"/>
        <end position="809"/>
    </location>
</feature>
<feature type="transmembrane region" description="Helical" evidence="4">
    <location>
        <begin position="876"/>
        <end position="898"/>
    </location>
</feature>
<proteinExistence type="predicted"/>
<sequence length="923" mass="100726">MSALPTSHILAPVQERLETHIPDGLKYVLLADLVCMIYSAATCYGRSQASWKRMNSSEVGLIVQWQGHMFRGVSSVMLLPMLVRILFEDLMTYENVGQLAFAEALWISVYIGTAGPGLICWLGLLINPHSWLAIGFVATGRQWISWQYLLGITFAFLQCLYTRSAMKRAVFGNPEEFTCERYYQALSVALAPRRAVEPGTLMVNTLSIRLFGWLSGMEAAATTTRQLTVEVMAAHNLPRRKGTCQPCSDLPNPFLKIILGDTEHVSKARPGCLSPMWSAEDDNVFKVKVHPMEEVIGMEKLRLEVWDRGLLMPHELLGMIDLPLSSLLPLLDGTRGCCCIFRATLKDCEKGELSFKADLQRVADEASSKQGVFDFLRRYIFYIVMLGMVVQFVTLSCFDHRIADRLPPLDQCLEDTGVPCYYLIGSCEDFRNTTCVYSSPFGFKGRCLCDTRVSCAYGGVCLNRPSLLTYTAPAPEPKLPRKALVLSGGGAKGAYELGVLQGICANKSRVDLRDWTMILGTSIGALNAGFLAQFSPSMQCSEAVPALAKYWQNIVDSRAVWQSPTQMKVEQNARPNCFNVAEASAMLWYFGPTGGLCDPRPGAERYEFEVRPEHIKASGMQLRVLATSLETGGARWWTENDPSVVQGAEASGSIAPLVWPKEVDGEWFIDGGFLANTPLLRALQEGVRDVLVIILSPLATPSLHNITKLRKAGNFGEEVLAFEYGLLVYRYFVGFELSTACRNFTEARIRGYMPQGSIGSVLDFDREHIEIARRLGLQATDEEPIDLCSNFRSSPTQQPHPSAPHPAAHPAATNLAASLAPLPLERVDAAVAADTSVGGREAADAGAWPQQAAVGGAGTGAASIELLDMAADASPLALWALVAISMGAGAGAAACGAWRRGRRQSAEALDPVLAPLTQPLAHP</sequence>
<feature type="active site" description="Nucleophile" evidence="2">
    <location>
        <position position="522"/>
    </location>
</feature>
<name>A0A7S4RWZ9_9DINO</name>
<feature type="transmembrane region" description="Helical" evidence="4">
    <location>
        <begin position="144"/>
        <end position="161"/>
    </location>
</feature>
<dbReference type="GO" id="GO:0016042">
    <property type="term" value="P:lipid catabolic process"/>
    <property type="evidence" value="ECO:0007669"/>
    <property type="project" value="UniProtKB-UniRule"/>
</dbReference>
<dbReference type="InterPro" id="IPR002641">
    <property type="entry name" value="PNPLA_dom"/>
</dbReference>
<keyword evidence="1 2" id="KW-0443">Lipid metabolism</keyword>
<evidence type="ECO:0000256" key="3">
    <source>
        <dbReference type="SAM" id="MobiDB-lite"/>
    </source>
</evidence>
<keyword evidence="4" id="KW-1133">Transmembrane helix</keyword>
<dbReference type="Gene3D" id="3.40.1090.10">
    <property type="entry name" value="Cytosolic phospholipase A2 catalytic domain"/>
    <property type="match status" value="2"/>
</dbReference>
<dbReference type="InterPro" id="IPR035892">
    <property type="entry name" value="C2_domain_sf"/>
</dbReference>
<keyword evidence="4" id="KW-0812">Transmembrane</keyword>
<dbReference type="SMART" id="SM00239">
    <property type="entry name" value="C2"/>
    <property type="match status" value="1"/>
</dbReference>
<dbReference type="PROSITE" id="PS51635">
    <property type="entry name" value="PNPLA"/>
    <property type="match status" value="1"/>
</dbReference>
<organism evidence="7">
    <name type="scientific">Alexandrium monilatum</name>
    <dbReference type="NCBI Taxonomy" id="311494"/>
    <lineage>
        <taxon>Eukaryota</taxon>
        <taxon>Sar</taxon>
        <taxon>Alveolata</taxon>
        <taxon>Dinophyceae</taxon>
        <taxon>Gonyaulacales</taxon>
        <taxon>Pyrocystaceae</taxon>
        <taxon>Alexandrium</taxon>
    </lineage>
</organism>
<feature type="transmembrane region" description="Helical" evidence="4">
    <location>
        <begin position="379"/>
        <end position="396"/>
    </location>
</feature>
<dbReference type="Pfam" id="PF01734">
    <property type="entry name" value="Patatin"/>
    <property type="match status" value="1"/>
</dbReference>
<dbReference type="SUPFAM" id="SSF52151">
    <property type="entry name" value="FabD/lysophospholipase-like"/>
    <property type="match status" value="1"/>
</dbReference>
<reference evidence="7" key="1">
    <citation type="submission" date="2021-01" db="EMBL/GenBank/DDBJ databases">
        <authorList>
            <person name="Corre E."/>
            <person name="Pelletier E."/>
            <person name="Niang G."/>
            <person name="Scheremetjew M."/>
            <person name="Finn R."/>
            <person name="Kale V."/>
            <person name="Holt S."/>
            <person name="Cochrane G."/>
            <person name="Meng A."/>
            <person name="Brown T."/>
            <person name="Cohen L."/>
        </authorList>
    </citation>
    <scope>NUCLEOTIDE SEQUENCE</scope>
    <source>
        <strain evidence="7">CCMP3105</strain>
    </source>
</reference>
<evidence type="ECO:0000259" key="5">
    <source>
        <dbReference type="PROSITE" id="PS50004"/>
    </source>
</evidence>
<dbReference type="InterPro" id="IPR016035">
    <property type="entry name" value="Acyl_Trfase/lysoPLipase"/>
</dbReference>
<dbReference type="SUPFAM" id="SSF49562">
    <property type="entry name" value="C2 domain (Calcium/lipid-binding domain, CaLB)"/>
    <property type="match status" value="1"/>
</dbReference>
<evidence type="ECO:0000256" key="1">
    <source>
        <dbReference type="ARBA" id="ARBA00023098"/>
    </source>
</evidence>